<evidence type="ECO:0000313" key="2">
    <source>
        <dbReference type="Proteomes" id="UP000789702"/>
    </source>
</evidence>
<gene>
    <name evidence="1" type="ORF">DHETER_LOCUS16066</name>
</gene>
<dbReference type="Proteomes" id="UP000789702">
    <property type="component" value="Unassembled WGS sequence"/>
</dbReference>
<proteinExistence type="predicted"/>
<sequence length="47" mass="5293">MRKAGRKILLLMDQASPHTLEEGFVPSNIKIHYLPSHTTAYLQPCDA</sequence>
<dbReference type="EMBL" id="CAJVPU010059285">
    <property type="protein sequence ID" value="CAG8775077.1"/>
    <property type="molecule type" value="Genomic_DNA"/>
</dbReference>
<name>A0ACA9R347_9GLOM</name>
<comment type="caution">
    <text evidence="1">The sequence shown here is derived from an EMBL/GenBank/DDBJ whole genome shotgun (WGS) entry which is preliminary data.</text>
</comment>
<evidence type="ECO:0000313" key="1">
    <source>
        <dbReference type="EMBL" id="CAG8775077.1"/>
    </source>
</evidence>
<organism evidence="1 2">
    <name type="scientific">Dentiscutata heterogama</name>
    <dbReference type="NCBI Taxonomy" id="1316150"/>
    <lineage>
        <taxon>Eukaryota</taxon>
        <taxon>Fungi</taxon>
        <taxon>Fungi incertae sedis</taxon>
        <taxon>Mucoromycota</taxon>
        <taxon>Glomeromycotina</taxon>
        <taxon>Glomeromycetes</taxon>
        <taxon>Diversisporales</taxon>
        <taxon>Gigasporaceae</taxon>
        <taxon>Dentiscutata</taxon>
    </lineage>
</organism>
<feature type="non-terminal residue" evidence="1">
    <location>
        <position position="47"/>
    </location>
</feature>
<protein>
    <submittedName>
        <fullName evidence="1">2771_t:CDS:1</fullName>
    </submittedName>
</protein>
<keyword evidence="2" id="KW-1185">Reference proteome</keyword>
<accession>A0ACA9R347</accession>
<reference evidence="1" key="1">
    <citation type="submission" date="2021-06" db="EMBL/GenBank/DDBJ databases">
        <authorList>
            <person name="Kallberg Y."/>
            <person name="Tangrot J."/>
            <person name="Rosling A."/>
        </authorList>
    </citation>
    <scope>NUCLEOTIDE SEQUENCE</scope>
    <source>
        <strain evidence="1">IL203A</strain>
    </source>
</reference>